<dbReference type="InterPro" id="IPR013762">
    <property type="entry name" value="Integrase-like_cat_sf"/>
</dbReference>
<dbReference type="RefSeq" id="WP_159159549.1">
    <property type="nucleotide sequence ID" value="NZ_CP063360.1"/>
</dbReference>
<feature type="domain" description="Tyr recombinase" evidence="2">
    <location>
        <begin position="1"/>
        <end position="201"/>
    </location>
</feature>
<dbReference type="CDD" id="cd01189">
    <property type="entry name" value="INT_ICEBs1_C_like"/>
    <property type="match status" value="1"/>
</dbReference>
<dbReference type="GO" id="GO:0006310">
    <property type="term" value="P:DNA recombination"/>
    <property type="evidence" value="ECO:0007669"/>
    <property type="project" value="UniProtKB-KW"/>
</dbReference>
<evidence type="ECO:0000313" key="3">
    <source>
        <dbReference type="EMBL" id="VXB25690.1"/>
    </source>
</evidence>
<gene>
    <name evidence="3" type="ORF">BACI348_40300</name>
</gene>
<reference evidence="3 4" key="1">
    <citation type="submission" date="2019-10" db="EMBL/GenBank/DDBJ databases">
        <authorList>
            <person name="Karimi E."/>
        </authorList>
    </citation>
    <scope>NUCLEOTIDE SEQUENCE [LARGE SCALE GENOMIC DNA]</scope>
    <source>
        <strain evidence="3">Bacillus sp. 348</strain>
    </source>
</reference>
<organism evidence="3 4">
    <name type="scientific">Bacillus altitudinis</name>
    <dbReference type="NCBI Taxonomy" id="293387"/>
    <lineage>
        <taxon>Bacteria</taxon>
        <taxon>Bacillati</taxon>
        <taxon>Bacillota</taxon>
        <taxon>Bacilli</taxon>
        <taxon>Bacillales</taxon>
        <taxon>Bacillaceae</taxon>
        <taxon>Bacillus</taxon>
    </lineage>
</organism>
<evidence type="ECO:0000259" key="2">
    <source>
        <dbReference type="PROSITE" id="PS51898"/>
    </source>
</evidence>
<proteinExistence type="predicted"/>
<dbReference type="PANTHER" id="PTHR30349">
    <property type="entry name" value="PHAGE INTEGRASE-RELATED"/>
    <property type="match status" value="1"/>
</dbReference>
<accession>A0A653P7J3</accession>
<name>A0A653P7J3_BACAB</name>
<dbReference type="PANTHER" id="PTHR30349:SF64">
    <property type="entry name" value="PROPHAGE INTEGRASE INTD-RELATED"/>
    <property type="match status" value="1"/>
</dbReference>
<dbReference type="GO" id="GO:0003677">
    <property type="term" value="F:DNA binding"/>
    <property type="evidence" value="ECO:0007669"/>
    <property type="project" value="InterPro"/>
</dbReference>
<dbReference type="InterPro" id="IPR011010">
    <property type="entry name" value="DNA_brk_join_enz"/>
</dbReference>
<keyword evidence="1" id="KW-0233">DNA recombination</keyword>
<evidence type="ECO:0000313" key="4">
    <source>
        <dbReference type="Proteomes" id="UP000433089"/>
    </source>
</evidence>
<dbReference type="PROSITE" id="PS51898">
    <property type="entry name" value="TYR_RECOMBINASE"/>
    <property type="match status" value="1"/>
</dbReference>
<evidence type="ECO:0000256" key="1">
    <source>
        <dbReference type="ARBA" id="ARBA00023172"/>
    </source>
</evidence>
<sequence>MGFFDSEEAALCISKLYELEPIWWRMYFLTTLIAGTRRGEGLALEWKDVDWDKGGLNISRSLSKTKNGEAYIKATKNKKSRFVSMPEWYMEDLQKYYLWWRKEKMKVGEEWEGGTFEFLFHNGSGKPFYYTTPTARWDKFRKKAEIKEIRLHDLRHTMVTLLIEAGAQMKAIQKRSGHESLKVLSDTYSHVTEKVDKDTADKFDVFKTARSETAN</sequence>
<protein>
    <submittedName>
        <fullName evidence="3">Site-specific integrase (Modular protein)</fullName>
    </submittedName>
</protein>
<dbReference type="GO" id="GO:0015074">
    <property type="term" value="P:DNA integration"/>
    <property type="evidence" value="ECO:0007669"/>
    <property type="project" value="InterPro"/>
</dbReference>
<dbReference type="Proteomes" id="UP000433089">
    <property type="component" value="Unassembled WGS sequence"/>
</dbReference>
<dbReference type="Pfam" id="PF00589">
    <property type="entry name" value="Phage_integrase"/>
    <property type="match status" value="1"/>
</dbReference>
<dbReference type="AlphaFoldDB" id="A0A653P7J3"/>
<dbReference type="SUPFAM" id="SSF56349">
    <property type="entry name" value="DNA breaking-rejoining enzymes"/>
    <property type="match status" value="1"/>
</dbReference>
<dbReference type="Gene3D" id="1.10.443.10">
    <property type="entry name" value="Intergrase catalytic core"/>
    <property type="match status" value="1"/>
</dbReference>
<dbReference type="InterPro" id="IPR002104">
    <property type="entry name" value="Integrase_catalytic"/>
</dbReference>
<dbReference type="EMBL" id="CABWLH010000009">
    <property type="protein sequence ID" value="VXB25690.1"/>
    <property type="molecule type" value="Genomic_DNA"/>
</dbReference>
<dbReference type="InterPro" id="IPR050090">
    <property type="entry name" value="Tyrosine_recombinase_XerCD"/>
</dbReference>